<reference evidence="4" key="1">
    <citation type="submission" date="2016-09" db="EMBL/GenBank/DDBJ databases">
        <authorList>
            <person name="Jeantristanb JTB J.-T."/>
            <person name="Ricardo R."/>
        </authorList>
    </citation>
    <scope>NUCLEOTIDE SEQUENCE [LARGE SCALE GENOMIC DNA]</scope>
</reference>
<proteinExistence type="predicted"/>
<dbReference type="Gene3D" id="2.60.120.590">
    <property type="entry name" value="Alpha-ketoglutarate-dependent dioxygenase AlkB-like"/>
    <property type="match status" value="1"/>
</dbReference>
<dbReference type="EMBL" id="FMSP01000001">
    <property type="protein sequence ID" value="SCV67206.1"/>
    <property type="molecule type" value="Genomic_DNA"/>
</dbReference>
<dbReference type="PANTHER" id="PTHR31212">
    <property type="entry name" value="ALPHA-KETOGLUTARATE-DEPENDENT DIOXYGENASE ALKB HOMOLOG 3"/>
    <property type="match status" value="1"/>
</dbReference>
<dbReference type="PROSITE" id="PS51471">
    <property type="entry name" value="FE2OG_OXY"/>
    <property type="match status" value="1"/>
</dbReference>
<sequence length="315" mass="35778">MTIPLQVVLNAPVLRVVAKISATSRLDLQRHGSRLLEIGLPEDTRRFETMPPRRSTKAEIDAPTSRPCKRARTSVDPSESEQVTRLDSIYKLPFFQAHVYYVPNFVEPTLARKWYDELLLIPGWYQPTLKMYGKSITQSRKICAYATSPALTVKYSGATVDMQYDYPPILSKIQKMVEQELGASFNHCMLNLYEDGKVYIGNHRDNKENRVIASVSLGAKRTFIMTHAPPAFSSRGGSRTSPAESKSGEISAVIPHDSDPETDDSELLRSKRWKLHHGSLVVMQGQTQTYWKHEIPKEPKIKEGRISLTFRQLVF</sequence>
<keyword evidence="4" id="KW-1185">Reference proteome</keyword>
<feature type="compositionally biased region" description="Polar residues" evidence="1">
    <location>
        <begin position="235"/>
        <end position="244"/>
    </location>
</feature>
<dbReference type="GO" id="GO:0006307">
    <property type="term" value="P:DNA alkylation repair"/>
    <property type="evidence" value="ECO:0007669"/>
    <property type="project" value="InterPro"/>
</dbReference>
<evidence type="ECO:0000256" key="1">
    <source>
        <dbReference type="SAM" id="MobiDB-lite"/>
    </source>
</evidence>
<feature type="region of interest" description="Disordered" evidence="1">
    <location>
        <begin position="230"/>
        <end position="265"/>
    </location>
</feature>
<dbReference type="InterPro" id="IPR032854">
    <property type="entry name" value="ALKBH3"/>
</dbReference>
<dbReference type="STRING" id="269621.A0A238F7Z8"/>
<dbReference type="InterPro" id="IPR027450">
    <property type="entry name" value="AlkB-like"/>
</dbReference>
<dbReference type="GO" id="GO:0051213">
    <property type="term" value="F:dioxygenase activity"/>
    <property type="evidence" value="ECO:0007669"/>
    <property type="project" value="InterPro"/>
</dbReference>
<gene>
    <name evidence="3" type="ORF">BQ2448_5852</name>
</gene>
<evidence type="ECO:0000259" key="2">
    <source>
        <dbReference type="PROSITE" id="PS51471"/>
    </source>
</evidence>
<dbReference type="SUPFAM" id="SSF51197">
    <property type="entry name" value="Clavaminate synthase-like"/>
    <property type="match status" value="1"/>
</dbReference>
<dbReference type="OrthoDB" id="545910at2759"/>
<dbReference type="InterPro" id="IPR037151">
    <property type="entry name" value="AlkB-like_sf"/>
</dbReference>
<protein>
    <submittedName>
        <fullName evidence="3">BQ2448_5852 protein</fullName>
    </submittedName>
</protein>
<evidence type="ECO:0000313" key="3">
    <source>
        <dbReference type="EMBL" id="SCV67206.1"/>
    </source>
</evidence>
<dbReference type="PANTHER" id="PTHR31212:SF4">
    <property type="entry name" value="ALPHA-KETOGLUTARATE-DEPENDENT DIOXYGENASE ALKB HOMOLOG 3"/>
    <property type="match status" value="1"/>
</dbReference>
<feature type="domain" description="Fe2OG dioxygenase" evidence="2">
    <location>
        <begin position="184"/>
        <end position="314"/>
    </location>
</feature>
<name>A0A238F7Z8_9BASI</name>
<dbReference type="InterPro" id="IPR005123">
    <property type="entry name" value="Oxoglu/Fe-dep_dioxygenase_dom"/>
</dbReference>
<dbReference type="Proteomes" id="UP000198372">
    <property type="component" value="Unassembled WGS sequence"/>
</dbReference>
<evidence type="ECO:0000313" key="4">
    <source>
        <dbReference type="Proteomes" id="UP000198372"/>
    </source>
</evidence>
<dbReference type="Pfam" id="PF13532">
    <property type="entry name" value="2OG-FeII_Oxy_2"/>
    <property type="match status" value="1"/>
</dbReference>
<accession>A0A238F7Z8</accession>
<organism evidence="3 4">
    <name type="scientific">Microbotryum intermedium</name>
    <dbReference type="NCBI Taxonomy" id="269621"/>
    <lineage>
        <taxon>Eukaryota</taxon>
        <taxon>Fungi</taxon>
        <taxon>Dikarya</taxon>
        <taxon>Basidiomycota</taxon>
        <taxon>Pucciniomycotina</taxon>
        <taxon>Microbotryomycetes</taxon>
        <taxon>Microbotryales</taxon>
        <taxon>Microbotryaceae</taxon>
        <taxon>Microbotryum</taxon>
    </lineage>
</organism>
<feature type="region of interest" description="Disordered" evidence="1">
    <location>
        <begin position="50"/>
        <end position="78"/>
    </location>
</feature>
<dbReference type="AlphaFoldDB" id="A0A238F7Z8"/>